<gene>
    <name evidence="1" type="ORF">LCGC14_0696800</name>
</gene>
<name>A0A0F9QNR5_9ZZZZ</name>
<dbReference type="AlphaFoldDB" id="A0A0F9QNR5"/>
<dbReference type="EMBL" id="LAZR01001472">
    <property type="protein sequence ID" value="KKN44074.1"/>
    <property type="molecule type" value="Genomic_DNA"/>
</dbReference>
<evidence type="ECO:0000313" key="1">
    <source>
        <dbReference type="EMBL" id="KKN44074.1"/>
    </source>
</evidence>
<comment type="caution">
    <text evidence="1">The sequence shown here is derived from an EMBL/GenBank/DDBJ whole genome shotgun (WGS) entry which is preliminary data.</text>
</comment>
<accession>A0A0F9QNR5</accession>
<protein>
    <submittedName>
        <fullName evidence="1">Uncharacterized protein</fullName>
    </submittedName>
</protein>
<reference evidence="1" key="1">
    <citation type="journal article" date="2015" name="Nature">
        <title>Complex archaea that bridge the gap between prokaryotes and eukaryotes.</title>
        <authorList>
            <person name="Spang A."/>
            <person name="Saw J.H."/>
            <person name="Jorgensen S.L."/>
            <person name="Zaremba-Niedzwiedzka K."/>
            <person name="Martijn J."/>
            <person name="Lind A.E."/>
            <person name="van Eijk R."/>
            <person name="Schleper C."/>
            <person name="Guy L."/>
            <person name="Ettema T.J."/>
        </authorList>
    </citation>
    <scope>NUCLEOTIDE SEQUENCE</scope>
</reference>
<proteinExistence type="predicted"/>
<organism evidence="1">
    <name type="scientific">marine sediment metagenome</name>
    <dbReference type="NCBI Taxonomy" id="412755"/>
    <lineage>
        <taxon>unclassified sequences</taxon>
        <taxon>metagenomes</taxon>
        <taxon>ecological metagenomes</taxon>
    </lineage>
</organism>
<sequence length="196" mass="20665">MGETSPGVDAFMEFPGIETNSIEDPAVRRAFGVINEYFKRAGVFSDQDAKQSTIDANATAIATNEALNSVHRDGNGSDHANVVTNTTHRTSNGSSHSFLDQSVIKAANVQFAGLKFGAGGQQVTVIDTNTSLGTSNSRLATQNAIKVYVDTRVAAKMDDTLAALQALNLLMPNSSGGVAVGEIFRETGGDVKWRVA</sequence>